<name>A0A9P4LSQ4_9PLEO</name>
<feature type="compositionally biased region" description="Basic and acidic residues" evidence="1">
    <location>
        <begin position="1"/>
        <end position="11"/>
    </location>
</feature>
<feature type="region of interest" description="Disordered" evidence="1">
    <location>
        <begin position="1"/>
        <end position="89"/>
    </location>
</feature>
<feature type="compositionally biased region" description="Basic and acidic residues" evidence="1">
    <location>
        <begin position="74"/>
        <end position="88"/>
    </location>
</feature>
<gene>
    <name evidence="2" type="ORF">EK21DRAFT_84198</name>
</gene>
<evidence type="ECO:0000256" key="1">
    <source>
        <dbReference type="SAM" id="MobiDB-lite"/>
    </source>
</evidence>
<dbReference type="AlphaFoldDB" id="A0A9P4LSQ4"/>
<dbReference type="EMBL" id="ML978156">
    <property type="protein sequence ID" value="KAF2035790.1"/>
    <property type="molecule type" value="Genomic_DNA"/>
</dbReference>
<accession>A0A9P4LSQ4</accession>
<feature type="compositionally biased region" description="Acidic residues" evidence="1">
    <location>
        <begin position="63"/>
        <end position="73"/>
    </location>
</feature>
<reference evidence="2" key="1">
    <citation type="journal article" date="2020" name="Stud. Mycol.">
        <title>101 Dothideomycetes genomes: a test case for predicting lifestyles and emergence of pathogens.</title>
        <authorList>
            <person name="Haridas S."/>
            <person name="Albert R."/>
            <person name="Binder M."/>
            <person name="Bloem J."/>
            <person name="Labutti K."/>
            <person name="Salamov A."/>
            <person name="Andreopoulos B."/>
            <person name="Baker S."/>
            <person name="Barry K."/>
            <person name="Bills G."/>
            <person name="Bluhm B."/>
            <person name="Cannon C."/>
            <person name="Castanera R."/>
            <person name="Culley D."/>
            <person name="Daum C."/>
            <person name="Ezra D."/>
            <person name="Gonzalez J."/>
            <person name="Henrissat B."/>
            <person name="Kuo A."/>
            <person name="Liang C."/>
            <person name="Lipzen A."/>
            <person name="Lutzoni F."/>
            <person name="Magnuson J."/>
            <person name="Mondo S."/>
            <person name="Nolan M."/>
            <person name="Ohm R."/>
            <person name="Pangilinan J."/>
            <person name="Park H.-J."/>
            <person name="Ramirez L."/>
            <person name="Alfaro M."/>
            <person name="Sun H."/>
            <person name="Tritt A."/>
            <person name="Yoshinaga Y."/>
            <person name="Zwiers L.-H."/>
            <person name="Turgeon B."/>
            <person name="Goodwin S."/>
            <person name="Spatafora J."/>
            <person name="Crous P."/>
            <person name="Grigoriev I."/>
        </authorList>
    </citation>
    <scope>NUCLEOTIDE SEQUENCE</scope>
    <source>
        <strain evidence="2">CBS 110217</strain>
    </source>
</reference>
<protein>
    <submittedName>
        <fullName evidence="2">Uncharacterized protein</fullName>
    </submittedName>
</protein>
<evidence type="ECO:0000313" key="2">
    <source>
        <dbReference type="EMBL" id="KAF2035790.1"/>
    </source>
</evidence>
<dbReference type="OrthoDB" id="3761807at2759"/>
<dbReference type="Proteomes" id="UP000799777">
    <property type="component" value="Unassembled WGS sequence"/>
</dbReference>
<comment type="caution">
    <text evidence="2">The sequence shown here is derived from an EMBL/GenBank/DDBJ whole genome shotgun (WGS) entry which is preliminary data.</text>
</comment>
<keyword evidence="3" id="KW-1185">Reference proteome</keyword>
<organism evidence="2 3">
    <name type="scientific">Setomelanomma holmii</name>
    <dbReference type="NCBI Taxonomy" id="210430"/>
    <lineage>
        <taxon>Eukaryota</taxon>
        <taxon>Fungi</taxon>
        <taxon>Dikarya</taxon>
        <taxon>Ascomycota</taxon>
        <taxon>Pezizomycotina</taxon>
        <taxon>Dothideomycetes</taxon>
        <taxon>Pleosporomycetidae</taxon>
        <taxon>Pleosporales</taxon>
        <taxon>Pleosporineae</taxon>
        <taxon>Phaeosphaeriaceae</taxon>
        <taxon>Setomelanomma</taxon>
    </lineage>
</organism>
<evidence type="ECO:0000313" key="3">
    <source>
        <dbReference type="Proteomes" id="UP000799777"/>
    </source>
</evidence>
<sequence>MEQHRNGHEDGYQPELVVVSPDRPPQFNGSNCGFRCGLGCEPSGEDDDGGGSESGTPTLINSVDEEEDDDDDDVRERPQPREEYEAAQRNEAAVEAGFEGMHHPVAYVEGSLYQDQVVVVDEDTSMSSLQYQSFDDVASLEPEASSGAHSVLSLDGRIIEVASPDRFLTGIRDWIDDITSHQPLLDTGDVDQAGQMPPNPLFRVPPLRLSPQYEHCRGNPYSHMVLPALMMEQ</sequence>
<proteinExistence type="predicted"/>